<gene>
    <name evidence="13" type="ORF">NTEN_LOCUS11301</name>
</gene>
<dbReference type="InterPro" id="IPR036283">
    <property type="entry name" value="NOB1_Zf-like_sf"/>
</dbReference>
<evidence type="ECO:0000313" key="14">
    <source>
        <dbReference type="Proteomes" id="UP000479000"/>
    </source>
</evidence>
<feature type="compositionally biased region" description="Basic and acidic residues" evidence="10">
    <location>
        <begin position="168"/>
        <end position="178"/>
    </location>
</feature>
<evidence type="ECO:0000256" key="9">
    <source>
        <dbReference type="PIRSR" id="PIRSR037125-1"/>
    </source>
</evidence>
<comment type="similarity">
    <text evidence="2 8">Belongs to the NOB1 family.</text>
</comment>
<evidence type="ECO:0000256" key="6">
    <source>
        <dbReference type="ARBA" id="ARBA00022833"/>
    </source>
</evidence>
<dbReference type="InterPro" id="IPR014881">
    <property type="entry name" value="NOB1_Zn-bd"/>
</dbReference>
<feature type="region of interest" description="Disordered" evidence="10">
    <location>
        <begin position="416"/>
        <end position="439"/>
    </location>
</feature>
<dbReference type="PANTHER" id="PTHR12814:SF2">
    <property type="entry name" value="RNA-BINDING PROTEIN NOB1"/>
    <property type="match status" value="1"/>
</dbReference>
<evidence type="ECO:0000256" key="4">
    <source>
        <dbReference type="ARBA" id="ARBA00022723"/>
    </source>
</evidence>
<evidence type="ECO:0000256" key="2">
    <source>
        <dbReference type="ARBA" id="ARBA00005858"/>
    </source>
</evidence>
<dbReference type="FunFam" id="3.40.50.1010:FF:000020">
    <property type="entry name" value="20S-pre-rRNA D-site endonuclease NOB1"/>
    <property type="match status" value="1"/>
</dbReference>
<feature type="binding site" evidence="9">
    <location>
        <position position="374"/>
    </location>
    <ligand>
        <name>Zn(2+)</name>
        <dbReference type="ChEBI" id="CHEBI:29105"/>
    </ligand>
</feature>
<feature type="binding site" evidence="9">
    <location>
        <position position="359"/>
    </location>
    <ligand>
        <name>Zn(2+)</name>
        <dbReference type="ChEBI" id="CHEBI:29105"/>
    </ligand>
</feature>
<dbReference type="InterPro" id="IPR039907">
    <property type="entry name" value="NOB1"/>
</dbReference>
<dbReference type="GO" id="GO:0016787">
    <property type="term" value="F:hydrolase activity"/>
    <property type="evidence" value="ECO:0007669"/>
    <property type="project" value="UniProtKB-KW"/>
</dbReference>
<keyword evidence="14" id="KW-1185">Reference proteome</keyword>
<sequence>MPKSEFLVVDTSAFLKNTQLQELTENVITCQDVVDEIKSSRAMRRLVVLPYDLKIEEPDHEDVVFVSQFAKKTGDYAALSVTDIKVMALTYKLERLKAGSEHLNSSPPAPKDVQAIDHSVINDKNLVGFYMPETGDEGGDNDDFDDENSVQEEETCSDEGNSEDEEKSETLDDFKDAEDSQCSDDTFLDAEQEVPEVNEDELVLRLSGIKVHDGKGRHMIMVVFWVELYFGVFNQRVDRSSLRRMGVLLFASLLLNSIISADLQCVNAILIAPGDDVICDQNDPCCIDGDEAGWITPSNFKKMNKLMRDGEVEEDETPIIVACLTTDFAMQNVLKQIGLKIVTLDGLLIKQVRTWILRCYACFKTTPDVTRVFCRHCGNKTLKRVAVTVDPEGKEHLHINFKRPLTARGKRFPLPAPRGGKHSNNPILSEDQRVPQQRPTRLAMKKTNALEPDYTAGVSPFIMRDVYSKSAMLGIPNKTQKSWERRNPNVVVKRRRKK</sequence>
<feature type="binding site" evidence="9">
    <location>
        <position position="362"/>
    </location>
    <ligand>
        <name>Zn(2+)</name>
        <dbReference type="ChEBI" id="CHEBI:29105"/>
    </ligand>
</feature>
<evidence type="ECO:0000256" key="7">
    <source>
        <dbReference type="ARBA" id="ARBA00023242"/>
    </source>
</evidence>
<comment type="function">
    <text evidence="8">May play a role in mRNA degradation.</text>
</comment>
<dbReference type="PANTHER" id="PTHR12814">
    <property type="entry name" value="RNA-BINDING PROTEIN NOB1"/>
    <property type="match status" value="1"/>
</dbReference>
<keyword evidence="3" id="KW-0540">Nuclease</keyword>
<evidence type="ECO:0000256" key="10">
    <source>
        <dbReference type="SAM" id="MobiDB-lite"/>
    </source>
</evidence>
<keyword evidence="6 8" id="KW-0862">Zinc</keyword>
<dbReference type="GO" id="GO:0030688">
    <property type="term" value="C:preribosome, small subunit precursor"/>
    <property type="evidence" value="ECO:0007669"/>
    <property type="project" value="TreeGrafter"/>
</dbReference>
<feature type="domain" description="Nin one binding (NOB1) Zn-ribbon-like" evidence="11">
    <location>
        <begin position="349"/>
        <end position="420"/>
    </location>
</feature>
<keyword evidence="4 8" id="KW-0479">Metal-binding</keyword>
<feature type="region of interest" description="Disordered" evidence="10">
    <location>
        <begin position="129"/>
        <end position="181"/>
    </location>
</feature>
<dbReference type="Gene3D" id="6.20.210.10">
    <property type="entry name" value="Nin one binding (NOB1), Zn-ribbon-like"/>
    <property type="match status" value="1"/>
</dbReference>
<dbReference type="Gene3D" id="3.40.50.1010">
    <property type="entry name" value="5'-nuclease"/>
    <property type="match status" value="1"/>
</dbReference>
<dbReference type="Proteomes" id="UP000479000">
    <property type="component" value="Unassembled WGS sequence"/>
</dbReference>
<dbReference type="OrthoDB" id="446759at2759"/>
<proteinExistence type="inferred from homology"/>
<keyword evidence="5" id="KW-0378">Hydrolase</keyword>
<organism evidence="13 14">
    <name type="scientific">Nesidiocoris tenuis</name>
    <dbReference type="NCBI Taxonomy" id="355587"/>
    <lineage>
        <taxon>Eukaryota</taxon>
        <taxon>Metazoa</taxon>
        <taxon>Ecdysozoa</taxon>
        <taxon>Arthropoda</taxon>
        <taxon>Hexapoda</taxon>
        <taxon>Insecta</taxon>
        <taxon>Pterygota</taxon>
        <taxon>Neoptera</taxon>
        <taxon>Paraneoptera</taxon>
        <taxon>Hemiptera</taxon>
        <taxon>Heteroptera</taxon>
        <taxon>Panheteroptera</taxon>
        <taxon>Cimicomorpha</taxon>
        <taxon>Miridae</taxon>
        <taxon>Dicyphina</taxon>
        <taxon>Nesidiocoris</taxon>
    </lineage>
</organism>
<dbReference type="GO" id="GO:0031981">
    <property type="term" value="C:nuclear lumen"/>
    <property type="evidence" value="ECO:0007669"/>
    <property type="project" value="UniProtKB-ARBA"/>
</dbReference>
<evidence type="ECO:0000259" key="12">
    <source>
        <dbReference type="Pfam" id="PF17146"/>
    </source>
</evidence>
<protein>
    <recommendedName>
        <fullName evidence="8">RNA-binding protein NOB1</fullName>
    </recommendedName>
</protein>
<dbReference type="Pfam" id="PF17146">
    <property type="entry name" value="PIN_6"/>
    <property type="match status" value="1"/>
</dbReference>
<reference evidence="13 14" key="1">
    <citation type="submission" date="2020-02" db="EMBL/GenBank/DDBJ databases">
        <authorList>
            <person name="Ferguson B K."/>
        </authorList>
    </citation>
    <scope>NUCLEOTIDE SEQUENCE [LARGE SCALE GENOMIC DNA]</scope>
</reference>
<comment type="subcellular location">
    <subcellularLocation>
        <location evidence="1 8">Nucleus</location>
    </subcellularLocation>
</comment>
<feature type="binding site" evidence="9">
    <location>
        <position position="377"/>
    </location>
    <ligand>
        <name>Zn(2+)</name>
        <dbReference type="ChEBI" id="CHEBI:29105"/>
    </ligand>
</feature>
<dbReference type="CDD" id="cd09876">
    <property type="entry name" value="PIN_Nob1-like"/>
    <property type="match status" value="1"/>
</dbReference>
<dbReference type="InterPro" id="IPR033411">
    <property type="entry name" value="Ribonuclease_PIN"/>
</dbReference>
<feature type="region of interest" description="Disordered" evidence="10">
    <location>
        <begin position="478"/>
        <end position="498"/>
    </location>
</feature>
<name>A0A6H5GP25_9HEMI</name>
<dbReference type="GO" id="GO:0004521">
    <property type="term" value="F:RNA endonuclease activity"/>
    <property type="evidence" value="ECO:0007669"/>
    <property type="project" value="UniProtKB-UniRule"/>
</dbReference>
<feature type="compositionally biased region" description="Acidic residues" evidence="10">
    <location>
        <begin position="134"/>
        <end position="167"/>
    </location>
</feature>
<dbReference type="AlphaFoldDB" id="A0A6H5GP25"/>
<dbReference type="Pfam" id="PF08772">
    <property type="entry name" value="Zn_ribbon_NOB1"/>
    <property type="match status" value="1"/>
</dbReference>
<evidence type="ECO:0000313" key="13">
    <source>
        <dbReference type="EMBL" id="CAB0005824.1"/>
    </source>
</evidence>
<evidence type="ECO:0000259" key="11">
    <source>
        <dbReference type="Pfam" id="PF08772"/>
    </source>
</evidence>
<dbReference type="SUPFAM" id="SSF144206">
    <property type="entry name" value="NOB1 zinc finger-like"/>
    <property type="match status" value="1"/>
</dbReference>
<feature type="domain" description="Ribonuclease PIN" evidence="12">
    <location>
        <begin position="7"/>
        <end position="93"/>
    </location>
</feature>
<dbReference type="EMBL" id="CADCXU010016615">
    <property type="protein sequence ID" value="CAB0005824.1"/>
    <property type="molecule type" value="Genomic_DNA"/>
</dbReference>
<dbReference type="PIRSF" id="PIRSF037125">
    <property type="entry name" value="D-site_20S_pre-rRNA_nuclease"/>
    <property type="match status" value="1"/>
</dbReference>
<dbReference type="InterPro" id="IPR017117">
    <property type="entry name" value="Nob1_euk"/>
</dbReference>
<evidence type="ECO:0000256" key="5">
    <source>
        <dbReference type="ARBA" id="ARBA00022801"/>
    </source>
</evidence>
<evidence type="ECO:0000256" key="3">
    <source>
        <dbReference type="ARBA" id="ARBA00022722"/>
    </source>
</evidence>
<evidence type="ECO:0000256" key="8">
    <source>
        <dbReference type="PIRNR" id="PIRNR037125"/>
    </source>
</evidence>
<dbReference type="GO" id="GO:0046872">
    <property type="term" value="F:metal ion binding"/>
    <property type="evidence" value="ECO:0007669"/>
    <property type="project" value="UniProtKB-UniRule"/>
</dbReference>
<dbReference type="GO" id="GO:0030490">
    <property type="term" value="P:maturation of SSU-rRNA"/>
    <property type="evidence" value="ECO:0007669"/>
    <property type="project" value="TreeGrafter"/>
</dbReference>
<keyword evidence="7 8" id="KW-0539">Nucleus</keyword>
<evidence type="ECO:0000256" key="1">
    <source>
        <dbReference type="ARBA" id="ARBA00004123"/>
    </source>
</evidence>
<dbReference type="GO" id="GO:0005737">
    <property type="term" value="C:cytoplasm"/>
    <property type="evidence" value="ECO:0007669"/>
    <property type="project" value="UniProtKB-ARBA"/>
</dbReference>
<accession>A0A6H5GP25</accession>